<gene>
    <name evidence="1" type="ORF">A2557_10020</name>
</gene>
<sequence length="96" mass="10972">MDTRIESRSYRLEFKLEAVRMATKSNQPKTQIAEVGDHLSFAWWCRAYVDLGQAAFKKDTGLTPEQQELKRLRLEIKPLREVVATATGNAACFSRP</sequence>
<organism evidence="1 2">
    <name type="scientific">Candidatus Lambdaproteobacteria bacterium RIFOXYD2_FULL_56_26</name>
    <dbReference type="NCBI Taxonomy" id="1817773"/>
    <lineage>
        <taxon>Bacteria</taxon>
        <taxon>Pseudomonadati</taxon>
        <taxon>Pseudomonadota</taxon>
        <taxon>Candidatus Lambdaproteobacteria</taxon>
    </lineage>
</organism>
<evidence type="ECO:0000313" key="2">
    <source>
        <dbReference type="Proteomes" id="UP000177583"/>
    </source>
</evidence>
<reference evidence="1 2" key="1">
    <citation type="journal article" date="2016" name="Nat. Commun.">
        <title>Thousands of microbial genomes shed light on interconnected biogeochemical processes in an aquifer system.</title>
        <authorList>
            <person name="Anantharaman K."/>
            <person name="Brown C.T."/>
            <person name="Hug L.A."/>
            <person name="Sharon I."/>
            <person name="Castelle C.J."/>
            <person name="Probst A.J."/>
            <person name="Thomas B.C."/>
            <person name="Singh A."/>
            <person name="Wilkins M.J."/>
            <person name="Karaoz U."/>
            <person name="Brodie E.L."/>
            <person name="Williams K.H."/>
            <person name="Hubbard S.S."/>
            <person name="Banfield J.F."/>
        </authorList>
    </citation>
    <scope>NUCLEOTIDE SEQUENCE [LARGE SCALE GENOMIC DNA]</scope>
</reference>
<proteinExistence type="predicted"/>
<name>A0A1F6GLU4_9PROT</name>
<evidence type="ECO:0008006" key="3">
    <source>
        <dbReference type="Google" id="ProtNLM"/>
    </source>
</evidence>
<dbReference type="EMBL" id="MFNF01000061">
    <property type="protein sequence ID" value="OGG99085.1"/>
    <property type="molecule type" value="Genomic_DNA"/>
</dbReference>
<accession>A0A1F6GLU4</accession>
<protein>
    <recommendedName>
        <fullName evidence="3">Transposase</fullName>
    </recommendedName>
</protein>
<dbReference type="InterPro" id="IPR009057">
    <property type="entry name" value="Homeodomain-like_sf"/>
</dbReference>
<comment type="caution">
    <text evidence="1">The sequence shown here is derived from an EMBL/GenBank/DDBJ whole genome shotgun (WGS) entry which is preliminary data.</text>
</comment>
<dbReference type="AlphaFoldDB" id="A0A1F6GLU4"/>
<evidence type="ECO:0000313" key="1">
    <source>
        <dbReference type="EMBL" id="OGG99085.1"/>
    </source>
</evidence>
<dbReference type="SUPFAM" id="SSF46689">
    <property type="entry name" value="Homeodomain-like"/>
    <property type="match status" value="1"/>
</dbReference>
<dbReference type="Proteomes" id="UP000177583">
    <property type="component" value="Unassembled WGS sequence"/>
</dbReference>